<feature type="region of interest" description="Disordered" evidence="1">
    <location>
        <begin position="56"/>
        <end position="85"/>
    </location>
</feature>
<dbReference type="AlphaFoldDB" id="A0A9Q3E7V1"/>
<comment type="caution">
    <text evidence="2">The sequence shown here is derived from an EMBL/GenBank/DDBJ whole genome shotgun (WGS) entry which is preliminary data.</text>
</comment>
<gene>
    <name evidence="2" type="ORF">O181_057395</name>
</gene>
<evidence type="ECO:0000313" key="3">
    <source>
        <dbReference type="Proteomes" id="UP000765509"/>
    </source>
</evidence>
<evidence type="ECO:0000313" key="2">
    <source>
        <dbReference type="EMBL" id="MBW0517680.1"/>
    </source>
</evidence>
<feature type="compositionally biased region" description="Low complexity" evidence="1">
    <location>
        <begin position="74"/>
        <end position="85"/>
    </location>
</feature>
<reference evidence="2" key="1">
    <citation type="submission" date="2021-03" db="EMBL/GenBank/DDBJ databases">
        <title>Draft genome sequence of rust myrtle Austropuccinia psidii MF-1, a brazilian biotype.</title>
        <authorList>
            <person name="Quecine M.C."/>
            <person name="Pachon D.M.R."/>
            <person name="Bonatelli M.L."/>
            <person name="Correr F.H."/>
            <person name="Franceschini L.M."/>
            <person name="Leite T.F."/>
            <person name="Margarido G.R.A."/>
            <person name="Almeida C.A."/>
            <person name="Ferrarezi J.A."/>
            <person name="Labate C.A."/>
        </authorList>
    </citation>
    <scope>NUCLEOTIDE SEQUENCE</scope>
    <source>
        <strain evidence="2">MF-1</strain>
    </source>
</reference>
<name>A0A9Q3E7V1_9BASI</name>
<accession>A0A9Q3E7V1</accession>
<dbReference type="EMBL" id="AVOT02026108">
    <property type="protein sequence ID" value="MBW0517680.1"/>
    <property type="molecule type" value="Genomic_DNA"/>
</dbReference>
<protein>
    <submittedName>
        <fullName evidence="2">Uncharacterized protein</fullName>
    </submittedName>
</protein>
<sequence>MRGVQHRNNTNSSLAKIGAALLPQGNPIGVSPEVPILVTRNDCRLAKLKRNLVVQDNVDTDGKVPQPPQPPTRSPSRPSTLSSTSTNLQTLMTGTSRDPFSPEPEDLLHHCCYWSITRNFTDKKKMPKKVVTSLFEEVEALTEAFVAKYMKSPVPGEATRAVSKEEVAYKDALVVKFRESLKKF</sequence>
<proteinExistence type="predicted"/>
<organism evidence="2 3">
    <name type="scientific">Austropuccinia psidii MF-1</name>
    <dbReference type="NCBI Taxonomy" id="1389203"/>
    <lineage>
        <taxon>Eukaryota</taxon>
        <taxon>Fungi</taxon>
        <taxon>Dikarya</taxon>
        <taxon>Basidiomycota</taxon>
        <taxon>Pucciniomycotina</taxon>
        <taxon>Pucciniomycetes</taxon>
        <taxon>Pucciniales</taxon>
        <taxon>Sphaerophragmiaceae</taxon>
        <taxon>Austropuccinia</taxon>
    </lineage>
</organism>
<evidence type="ECO:0000256" key="1">
    <source>
        <dbReference type="SAM" id="MobiDB-lite"/>
    </source>
</evidence>
<dbReference type="Proteomes" id="UP000765509">
    <property type="component" value="Unassembled WGS sequence"/>
</dbReference>
<keyword evidence="3" id="KW-1185">Reference proteome</keyword>